<accession>A0A0E9WME5</accession>
<sequence length="48" mass="5283">MCEELERPASVLAVSIRSCKSSTLTPVNHICVLSVWMNCQLASSRTKC</sequence>
<evidence type="ECO:0000313" key="1">
    <source>
        <dbReference type="EMBL" id="JAH91527.1"/>
    </source>
</evidence>
<name>A0A0E9WME5_ANGAN</name>
<proteinExistence type="predicted"/>
<reference evidence="1" key="1">
    <citation type="submission" date="2014-11" db="EMBL/GenBank/DDBJ databases">
        <authorList>
            <person name="Amaro Gonzalez C."/>
        </authorList>
    </citation>
    <scope>NUCLEOTIDE SEQUENCE</scope>
</reference>
<reference evidence="1" key="2">
    <citation type="journal article" date="2015" name="Fish Shellfish Immunol.">
        <title>Early steps in the European eel (Anguilla anguilla)-Vibrio vulnificus interaction in the gills: Role of the RtxA13 toxin.</title>
        <authorList>
            <person name="Callol A."/>
            <person name="Pajuelo D."/>
            <person name="Ebbesson L."/>
            <person name="Teles M."/>
            <person name="MacKenzie S."/>
            <person name="Amaro C."/>
        </authorList>
    </citation>
    <scope>NUCLEOTIDE SEQUENCE</scope>
</reference>
<dbReference type="EMBL" id="GBXM01017050">
    <property type="protein sequence ID" value="JAH91527.1"/>
    <property type="molecule type" value="Transcribed_RNA"/>
</dbReference>
<dbReference type="AlphaFoldDB" id="A0A0E9WME5"/>
<protein>
    <submittedName>
        <fullName evidence="1">Uncharacterized protein</fullName>
    </submittedName>
</protein>
<organism evidence="1">
    <name type="scientific">Anguilla anguilla</name>
    <name type="common">European freshwater eel</name>
    <name type="synonym">Muraena anguilla</name>
    <dbReference type="NCBI Taxonomy" id="7936"/>
    <lineage>
        <taxon>Eukaryota</taxon>
        <taxon>Metazoa</taxon>
        <taxon>Chordata</taxon>
        <taxon>Craniata</taxon>
        <taxon>Vertebrata</taxon>
        <taxon>Euteleostomi</taxon>
        <taxon>Actinopterygii</taxon>
        <taxon>Neopterygii</taxon>
        <taxon>Teleostei</taxon>
        <taxon>Anguilliformes</taxon>
        <taxon>Anguillidae</taxon>
        <taxon>Anguilla</taxon>
    </lineage>
</organism>